<dbReference type="InterPro" id="IPR014770">
    <property type="entry name" value="Munc13_1"/>
</dbReference>
<keyword evidence="3" id="KW-1185">Reference proteome</keyword>
<dbReference type="PANTHER" id="PTHR31280:SF3">
    <property type="entry name" value="DNA TOPOISOMERASE 4 SUBUNIT B (DUF810)"/>
    <property type="match status" value="1"/>
</dbReference>
<dbReference type="InterPro" id="IPR008528">
    <property type="entry name" value="unc-13_homologue"/>
</dbReference>
<dbReference type="PROSITE" id="PS51259">
    <property type="entry name" value="MHD2"/>
    <property type="match status" value="1"/>
</dbReference>
<gene>
    <name evidence="4" type="primary">LOC105054121</name>
</gene>
<proteinExistence type="predicted"/>
<evidence type="ECO:0000259" key="1">
    <source>
        <dbReference type="PROSITE" id="PS51258"/>
    </source>
</evidence>
<dbReference type="RefSeq" id="XP_029123073.1">
    <property type="nucleotide sequence ID" value="XM_029267240.1"/>
</dbReference>
<dbReference type="Pfam" id="PF25761">
    <property type="entry name" value="TPR_PATROL1"/>
    <property type="match status" value="1"/>
</dbReference>
<evidence type="ECO:0000313" key="4">
    <source>
        <dbReference type="RefSeq" id="XP_029123073.1"/>
    </source>
</evidence>
<dbReference type="Gene3D" id="1.10.357.50">
    <property type="match status" value="1"/>
</dbReference>
<accession>A0A8N4IIB5</accession>
<dbReference type="InterPro" id="IPR057984">
    <property type="entry name" value="PATROL1_C"/>
</dbReference>
<protein>
    <submittedName>
        <fullName evidence="4">Protein unc-13 homolog isoform X7</fullName>
    </submittedName>
</protein>
<reference evidence="4" key="1">
    <citation type="submission" date="2025-08" db="UniProtKB">
        <authorList>
            <consortium name="RefSeq"/>
        </authorList>
    </citation>
    <scope>IDENTIFICATION</scope>
</reference>
<organism evidence="3 4">
    <name type="scientific">Elaeis guineensis var. tenera</name>
    <name type="common">Oil palm</name>
    <dbReference type="NCBI Taxonomy" id="51953"/>
    <lineage>
        <taxon>Eukaryota</taxon>
        <taxon>Viridiplantae</taxon>
        <taxon>Streptophyta</taxon>
        <taxon>Embryophyta</taxon>
        <taxon>Tracheophyta</taxon>
        <taxon>Spermatophyta</taxon>
        <taxon>Magnoliopsida</taxon>
        <taxon>Liliopsida</taxon>
        <taxon>Arecaceae</taxon>
        <taxon>Arecoideae</taxon>
        <taxon>Cocoseae</taxon>
        <taxon>Elaeidinae</taxon>
        <taxon>Elaeis</taxon>
    </lineage>
</organism>
<sequence length="898" mass="102900">MDVCTKQGLRRFGEKKMHEQTDVPLISLELLGAISRSDVPTERSYKQWHKRQANILEELLMISVDLVSDVHATLGMLLSKLRNIEEWVLNTSPDGRAEILTAIKRYASKFSNMPRKFGIRNETYYWTRSFHFNINLYEKLLCSIFDVLEDGQILEEAEEIIAFLKLTWSTLGIIQKVHDALYAWVLFRQFVRTGEGRLLKYAVVEVQKVVSGKDGEGIEEAYMSSLICSVEAHGSKRFLNLVDAVLFDINKWCHNQLEDYHLHFSQDKLATLESILTLAILCGSHFADEFAEIKYIIPLAGDGTTSILVHSFIEKSIQAAYKRVRNVVDAKSKLEGKHSLTMLGNELKLIAEKECTTFIPLLCRQYPDAGILAAVLLHRLYGEQLDPFLQGVSQFSESIREVLAAANCLERYLSRIVRSVQNCVGSPIINYLHPYQIQQICAPLILQWLHTQHDIILEWTKRAIQIEDWEPLSSQQRQAASIIEVFRIIEETVDQFFNLNLPMDMIHLRSLLIGIVRSLDSYLQYMVNQQVDKHMLYPSPPALTRYKVSINPFAKKRSMEHAFLEEKITKQLNDLTVPTLCVKLNTLHYIRDQLDTLEDSVKQTWELAQSGQIFGTVKQDSSISSESVDELFTIFDDVRRSAIDASDTITDFIGTRVIFWDMRDSFLFSLYQGRVESARFEIFLPLLDGALDYICDLIIETLRDQVVSSIYQASMEGYVWVLLDGGPSRVFSESDVTMMQEDLNVLKDFFIANGQGLPHVIVEKEARLAQQIVDLYALKTNSIIEMLISASEQISYYPESKKPGQRCANGAETLLRVLCHKKDEVASRFLKVHYKLPKSSDYEDVVGKEPALKSSLIEDMLKSNTSFNWTEKGQRGFRMMKKKFQEATFEIPRAPCLF</sequence>
<dbReference type="Proteomes" id="UP000504607">
    <property type="component" value="Chromosome 11"/>
</dbReference>
<feature type="domain" description="MHD2" evidence="2">
    <location>
        <begin position="677"/>
        <end position="787"/>
    </location>
</feature>
<evidence type="ECO:0000313" key="3">
    <source>
        <dbReference type="Proteomes" id="UP000504607"/>
    </source>
</evidence>
<evidence type="ECO:0000259" key="2">
    <source>
        <dbReference type="PROSITE" id="PS51259"/>
    </source>
</evidence>
<dbReference type="InterPro" id="IPR014772">
    <property type="entry name" value="Munc13_dom-2"/>
</dbReference>
<dbReference type="AlphaFoldDB" id="A0A8N4IIB5"/>
<dbReference type="PANTHER" id="PTHR31280">
    <property type="entry name" value="PROTEIN UNC-13 HOMOLOG"/>
    <property type="match status" value="1"/>
</dbReference>
<feature type="domain" description="MHD1" evidence="1">
    <location>
        <begin position="410"/>
        <end position="530"/>
    </location>
</feature>
<name>A0A8N4IIB5_ELAGV</name>
<dbReference type="PROSITE" id="PS51258">
    <property type="entry name" value="MHD1"/>
    <property type="match status" value="1"/>
</dbReference>